<reference evidence="3" key="1">
    <citation type="journal article" date="2019" name="Int. J. Syst. Evol. Microbiol.">
        <title>The Global Catalogue of Microorganisms (GCM) 10K type strain sequencing project: providing services to taxonomists for standard genome sequencing and annotation.</title>
        <authorList>
            <consortium name="The Broad Institute Genomics Platform"/>
            <consortium name="The Broad Institute Genome Sequencing Center for Infectious Disease"/>
            <person name="Wu L."/>
            <person name="Ma J."/>
        </authorList>
    </citation>
    <scope>NUCLEOTIDE SEQUENCE [LARGE SCALE GENOMIC DNA]</scope>
    <source>
        <strain evidence="3">JCM 18956</strain>
    </source>
</reference>
<sequence length="175" mass="18560">MSDLPVRGSVDTVSAARDSADQVSAAHVSAARVSTDRVSAVSALVRAVRVFERASDDLTVADYRVLAQIVAGEERASRLAHRLALGKPTVSATVESLSKRGLIVRGTVEGDARATSLSLTDEGAKHFERMEGHMIHLLEQLAARTDDPEGVIQSLAALDGAIDEALTERYRKAGA</sequence>
<evidence type="ECO:0000259" key="1">
    <source>
        <dbReference type="PROSITE" id="PS50995"/>
    </source>
</evidence>
<dbReference type="InterPro" id="IPR036390">
    <property type="entry name" value="WH_DNA-bd_sf"/>
</dbReference>
<dbReference type="InterPro" id="IPR036388">
    <property type="entry name" value="WH-like_DNA-bd_sf"/>
</dbReference>
<name>A0ABP8W5R5_9MICO</name>
<comment type="caution">
    <text evidence="2">The sequence shown here is derived from an EMBL/GenBank/DDBJ whole genome shotgun (WGS) entry which is preliminary data.</text>
</comment>
<dbReference type="SUPFAM" id="SSF46785">
    <property type="entry name" value="Winged helix' DNA-binding domain"/>
    <property type="match status" value="1"/>
</dbReference>
<gene>
    <name evidence="2" type="ORF">GCM10025780_28920</name>
</gene>
<accession>A0ABP8W5R5</accession>
<dbReference type="PROSITE" id="PS50995">
    <property type="entry name" value="HTH_MARR_2"/>
    <property type="match status" value="1"/>
</dbReference>
<keyword evidence="3" id="KW-1185">Reference proteome</keyword>
<evidence type="ECO:0000313" key="2">
    <source>
        <dbReference type="EMBL" id="GAA4681751.1"/>
    </source>
</evidence>
<dbReference type="InterPro" id="IPR000835">
    <property type="entry name" value="HTH_MarR-typ"/>
</dbReference>
<dbReference type="Proteomes" id="UP001501295">
    <property type="component" value="Unassembled WGS sequence"/>
</dbReference>
<dbReference type="PANTHER" id="PTHR33164:SF43">
    <property type="entry name" value="HTH-TYPE TRANSCRIPTIONAL REPRESSOR YETL"/>
    <property type="match status" value="1"/>
</dbReference>
<dbReference type="RefSeq" id="WP_345376632.1">
    <property type="nucleotide sequence ID" value="NZ_BAABLM010000006.1"/>
</dbReference>
<feature type="domain" description="HTH marR-type" evidence="1">
    <location>
        <begin position="34"/>
        <end position="167"/>
    </location>
</feature>
<dbReference type="InterPro" id="IPR039422">
    <property type="entry name" value="MarR/SlyA-like"/>
</dbReference>
<protein>
    <recommendedName>
        <fullName evidence="1">HTH marR-type domain-containing protein</fullName>
    </recommendedName>
</protein>
<dbReference type="Pfam" id="PF12802">
    <property type="entry name" value="MarR_2"/>
    <property type="match status" value="1"/>
</dbReference>
<dbReference type="SMART" id="SM00347">
    <property type="entry name" value="HTH_MARR"/>
    <property type="match status" value="1"/>
</dbReference>
<organism evidence="2 3">
    <name type="scientific">Frondihabitans cladoniiphilus</name>
    <dbReference type="NCBI Taxonomy" id="715785"/>
    <lineage>
        <taxon>Bacteria</taxon>
        <taxon>Bacillati</taxon>
        <taxon>Actinomycetota</taxon>
        <taxon>Actinomycetes</taxon>
        <taxon>Micrococcales</taxon>
        <taxon>Microbacteriaceae</taxon>
        <taxon>Frondihabitans</taxon>
    </lineage>
</organism>
<proteinExistence type="predicted"/>
<evidence type="ECO:0000313" key="3">
    <source>
        <dbReference type="Proteomes" id="UP001501295"/>
    </source>
</evidence>
<dbReference type="EMBL" id="BAABLM010000006">
    <property type="protein sequence ID" value="GAA4681751.1"/>
    <property type="molecule type" value="Genomic_DNA"/>
</dbReference>
<dbReference type="Gene3D" id="1.10.10.10">
    <property type="entry name" value="Winged helix-like DNA-binding domain superfamily/Winged helix DNA-binding domain"/>
    <property type="match status" value="1"/>
</dbReference>
<dbReference type="PANTHER" id="PTHR33164">
    <property type="entry name" value="TRANSCRIPTIONAL REGULATOR, MARR FAMILY"/>
    <property type="match status" value="1"/>
</dbReference>